<dbReference type="AlphaFoldDB" id="A0A7K1YBC6"/>
<evidence type="ECO:0000256" key="1">
    <source>
        <dbReference type="SAM" id="SignalP"/>
    </source>
</evidence>
<feature type="chain" id="PRO_5029897634" description="Beta-lactamase-inhibitor-like PepSY-like domain-containing protein" evidence="1">
    <location>
        <begin position="22"/>
        <end position="104"/>
    </location>
</feature>
<dbReference type="RefSeq" id="WP_160845054.1">
    <property type="nucleotide sequence ID" value="NZ_WVHT01000005.1"/>
</dbReference>
<proteinExistence type="predicted"/>
<sequence>MKKIILSAAAVAILGISATKASTITRPYISTNTIQQDSTQKATVKLTDLPEAVKTTLTSDEFKEWIPSAAFLVKSKDAEYYEVQVTKGQETKAVKIDKYGKPVS</sequence>
<dbReference type="EMBL" id="WVHT01000005">
    <property type="protein sequence ID" value="MXV51884.1"/>
    <property type="molecule type" value="Genomic_DNA"/>
</dbReference>
<protein>
    <recommendedName>
        <fullName evidence="4">Beta-lactamase-inhibitor-like PepSY-like domain-containing protein</fullName>
    </recommendedName>
</protein>
<name>A0A7K1YBC6_9SPHI</name>
<evidence type="ECO:0000313" key="2">
    <source>
        <dbReference type="EMBL" id="MXV51884.1"/>
    </source>
</evidence>
<reference evidence="2 3" key="1">
    <citation type="submission" date="2019-11" db="EMBL/GenBank/DDBJ databases">
        <title>Pedobacter sp. HMF7647 Genome sequencing and assembly.</title>
        <authorList>
            <person name="Kang H."/>
            <person name="Kim H."/>
            <person name="Joh K."/>
        </authorList>
    </citation>
    <scope>NUCLEOTIDE SEQUENCE [LARGE SCALE GENOMIC DNA]</scope>
    <source>
        <strain evidence="2 3">HMF7647</strain>
    </source>
</reference>
<comment type="caution">
    <text evidence="2">The sequence shown here is derived from an EMBL/GenBank/DDBJ whole genome shotgun (WGS) entry which is preliminary data.</text>
</comment>
<dbReference type="Proteomes" id="UP000466586">
    <property type="component" value="Unassembled WGS sequence"/>
</dbReference>
<dbReference type="Gene3D" id="3.10.450.360">
    <property type="match status" value="1"/>
</dbReference>
<gene>
    <name evidence="2" type="ORF">GS399_12940</name>
</gene>
<organism evidence="2 3">
    <name type="scientific">Hufsiella arboris</name>
    <dbReference type="NCBI Taxonomy" id="2695275"/>
    <lineage>
        <taxon>Bacteria</taxon>
        <taxon>Pseudomonadati</taxon>
        <taxon>Bacteroidota</taxon>
        <taxon>Sphingobacteriia</taxon>
        <taxon>Sphingobacteriales</taxon>
        <taxon>Sphingobacteriaceae</taxon>
        <taxon>Hufsiella</taxon>
    </lineage>
</organism>
<evidence type="ECO:0008006" key="4">
    <source>
        <dbReference type="Google" id="ProtNLM"/>
    </source>
</evidence>
<keyword evidence="3" id="KW-1185">Reference proteome</keyword>
<feature type="signal peptide" evidence="1">
    <location>
        <begin position="1"/>
        <end position="21"/>
    </location>
</feature>
<evidence type="ECO:0000313" key="3">
    <source>
        <dbReference type="Proteomes" id="UP000466586"/>
    </source>
</evidence>
<accession>A0A7K1YBC6</accession>
<keyword evidence="1" id="KW-0732">Signal</keyword>